<feature type="domain" description="DUF1543" evidence="1">
    <location>
        <begin position="18"/>
        <end position="69"/>
    </location>
</feature>
<dbReference type="EMBL" id="BMIB01000006">
    <property type="protein sequence ID" value="GGH81088.1"/>
    <property type="molecule type" value="Genomic_DNA"/>
</dbReference>
<reference evidence="2" key="2">
    <citation type="submission" date="2020-09" db="EMBL/GenBank/DDBJ databases">
        <authorList>
            <person name="Sun Q."/>
            <person name="Zhou Y."/>
        </authorList>
    </citation>
    <scope>NUCLEOTIDE SEQUENCE</scope>
    <source>
        <strain evidence="2">CGMCC 1.15290</strain>
    </source>
</reference>
<name>A0A917J4Z8_9BACT</name>
<evidence type="ECO:0000313" key="3">
    <source>
        <dbReference type="Proteomes" id="UP000627292"/>
    </source>
</evidence>
<dbReference type="Pfam" id="PF07566">
    <property type="entry name" value="DUF1543"/>
    <property type="match status" value="1"/>
</dbReference>
<evidence type="ECO:0000259" key="1">
    <source>
        <dbReference type="Pfam" id="PF07566"/>
    </source>
</evidence>
<dbReference type="InterPro" id="IPR011440">
    <property type="entry name" value="DUF1543"/>
</dbReference>
<dbReference type="RefSeq" id="WP_188958296.1">
    <property type="nucleotide sequence ID" value="NZ_BMIB01000006.1"/>
</dbReference>
<dbReference type="Proteomes" id="UP000627292">
    <property type="component" value="Unassembled WGS sequence"/>
</dbReference>
<evidence type="ECO:0000313" key="2">
    <source>
        <dbReference type="EMBL" id="GGH81088.1"/>
    </source>
</evidence>
<sequence length="183" mass="20680">MSEMKLYMFLLGCKPAGRHTEQHDIFFGVGASVKELVPAIKTFWPEGKEGIHIDAWREVTRVNGYRVTVVPLEAAQPDNAGKLFFLNLGGYKAGEFEEYHYKVLSIANDKNSAIKEAKQLSFFKHSASAHVDDKYGVDVDDMYEVADILPQSAKAQFHLQIEKAEYADTEDVLHLGYFKLNSF</sequence>
<keyword evidence="3" id="KW-1185">Reference proteome</keyword>
<dbReference type="AlphaFoldDB" id="A0A917J4Z8"/>
<gene>
    <name evidence="2" type="ORF">GCM10011379_52930</name>
</gene>
<proteinExistence type="predicted"/>
<comment type="caution">
    <text evidence="2">The sequence shown here is derived from an EMBL/GenBank/DDBJ whole genome shotgun (WGS) entry which is preliminary data.</text>
</comment>
<reference evidence="2" key="1">
    <citation type="journal article" date="2014" name="Int. J. Syst. Evol. Microbiol.">
        <title>Complete genome sequence of Corynebacterium casei LMG S-19264T (=DSM 44701T), isolated from a smear-ripened cheese.</title>
        <authorList>
            <consortium name="US DOE Joint Genome Institute (JGI-PGF)"/>
            <person name="Walter F."/>
            <person name="Albersmeier A."/>
            <person name="Kalinowski J."/>
            <person name="Ruckert C."/>
        </authorList>
    </citation>
    <scope>NUCLEOTIDE SEQUENCE</scope>
    <source>
        <strain evidence="2">CGMCC 1.15290</strain>
    </source>
</reference>
<dbReference type="Gene3D" id="3.10.20.10">
    <property type="match status" value="2"/>
</dbReference>
<organism evidence="2 3">
    <name type="scientific">Filimonas zeae</name>
    <dbReference type="NCBI Taxonomy" id="1737353"/>
    <lineage>
        <taxon>Bacteria</taxon>
        <taxon>Pseudomonadati</taxon>
        <taxon>Bacteroidota</taxon>
        <taxon>Chitinophagia</taxon>
        <taxon>Chitinophagales</taxon>
        <taxon>Chitinophagaceae</taxon>
        <taxon>Filimonas</taxon>
    </lineage>
</organism>
<protein>
    <recommendedName>
        <fullName evidence="1">DUF1543 domain-containing protein</fullName>
    </recommendedName>
</protein>
<accession>A0A917J4Z8</accession>